<dbReference type="PANTHER" id="PTHR31511">
    <property type="entry name" value="PROTEIN CBG23764"/>
    <property type="match status" value="1"/>
</dbReference>
<dbReference type="PANTHER" id="PTHR31511:SF12">
    <property type="entry name" value="RHO TERMINATION FACTOR N-TERMINAL DOMAIN-CONTAINING PROTEIN"/>
    <property type="match status" value="1"/>
</dbReference>
<organism evidence="1 2">
    <name type="scientific">Porites evermanni</name>
    <dbReference type="NCBI Taxonomy" id="104178"/>
    <lineage>
        <taxon>Eukaryota</taxon>
        <taxon>Metazoa</taxon>
        <taxon>Cnidaria</taxon>
        <taxon>Anthozoa</taxon>
        <taxon>Hexacorallia</taxon>
        <taxon>Scleractinia</taxon>
        <taxon>Fungiina</taxon>
        <taxon>Poritidae</taxon>
        <taxon>Porites</taxon>
    </lineage>
</organism>
<proteinExistence type="predicted"/>
<gene>
    <name evidence="1" type="ORF">PEVE_00043750</name>
</gene>
<comment type="caution">
    <text evidence="1">The sequence shown here is derived from an EMBL/GenBank/DDBJ whole genome shotgun (WGS) entry which is preliminary data.</text>
</comment>
<dbReference type="EMBL" id="CALNXI010000900">
    <property type="protein sequence ID" value="CAH3145797.1"/>
    <property type="molecule type" value="Genomic_DNA"/>
</dbReference>
<protein>
    <recommendedName>
        <fullName evidence="3">C2H2-type domain-containing protein</fullName>
    </recommendedName>
</protein>
<evidence type="ECO:0000313" key="2">
    <source>
        <dbReference type="Proteomes" id="UP001159427"/>
    </source>
</evidence>
<dbReference type="Proteomes" id="UP001159427">
    <property type="component" value="Unassembled WGS sequence"/>
</dbReference>
<evidence type="ECO:0000313" key="1">
    <source>
        <dbReference type="EMBL" id="CAH3145797.1"/>
    </source>
</evidence>
<accession>A0ABN8PKH4</accession>
<keyword evidence="2" id="KW-1185">Reference proteome</keyword>
<evidence type="ECO:0008006" key="3">
    <source>
        <dbReference type="Google" id="ProtNLM"/>
    </source>
</evidence>
<reference evidence="1 2" key="1">
    <citation type="submission" date="2022-05" db="EMBL/GenBank/DDBJ databases">
        <authorList>
            <consortium name="Genoscope - CEA"/>
            <person name="William W."/>
        </authorList>
    </citation>
    <scope>NUCLEOTIDE SEQUENCE [LARGE SCALE GENOMIC DNA]</scope>
</reference>
<sequence>MKVRAQKKECQCSACTKTFYRRDLKMKHEALCFRKRTENEQMENVPLRNQAGGAFTTSEDSRVLDGECQSALGGNVKTIQMKPRQNEKYDLSLFLQGKRANVLKHLEKELKEKKGVKWFISVQVKMVKYREDSNEEFSEPHFRSNCQRLLNLHELPEQYLACVEKVKESFQSYQREGSGWQLKEVLKLDLGYVVYVPLQGSSYLRLPRELVDKKAVLNIKNDDEGCLVWSVLAALHPVHWKDHPEHRYHYKKYVNELNLDGLEFPMKGSQIAKFKRQNTAISVNVFGYGQKVLFPVYITKEKKENHVNLLLIANNETRHYCLIRNLNRLLSSVTKKKAQKYFCEYCLHGFIREDLLLDHEPHCSKHGPQKIKLPNEDNDVLYFMDVQKQLKVPFVIYADFESYLVKCDQQPLNPSISFTQKTQEHKPSGFCYTVVSEVEN</sequence>
<name>A0ABN8PKH4_9CNID</name>